<accession>A0A6A6IME1</accession>
<gene>
    <name evidence="2" type="ORF">BU26DRAFT_279378</name>
</gene>
<proteinExistence type="predicted"/>
<dbReference type="AlphaFoldDB" id="A0A6A6IME1"/>
<dbReference type="RefSeq" id="XP_033686262.1">
    <property type="nucleotide sequence ID" value="XM_033821492.1"/>
</dbReference>
<reference evidence="2" key="1">
    <citation type="journal article" date="2020" name="Stud. Mycol.">
        <title>101 Dothideomycetes genomes: a test case for predicting lifestyles and emergence of pathogens.</title>
        <authorList>
            <person name="Haridas S."/>
            <person name="Albert R."/>
            <person name="Binder M."/>
            <person name="Bloem J."/>
            <person name="Labutti K."/>
            <person name="Salamov A."/>
            <person name="Andreopoulos B."/>
            <person name="Baker S."/>
            <person name="Barry K."/>
            <person name="Bills G."/>
            <person name="Bluhm B."/>
            <person name="Cannon C."/>
            <person name="Castanera R."/>
            <person name="Culley D."/>
            <person name="Daum C."/>
            <person name="Ezra D."/>
            <person name="Gonzalez J."/>
            <person name="Henrissat B."/>
            <person name="Kuo A."/>
            <person name="Liang C."/>
            <person name="Lipzen A."/>
            <person name="Lutzoni F."/>
            <person name="Magnuson J."/>
            <person name="Mondo S."/>
            <person name="Nolan M."/>
            <person name="Ohm R."/>
            <person name="Pangilinan J."/>
            <person name="Park H.-J."/>
            <person name="Ramirez L."/>
            <person name="Alfaro M."/>
            <person name="Sun H."/>
            <person name="Tritt A."/>
            <person name="Yoshinaga Y."/>
            <person name="Zwiers L.-H."/>
            <person name="Turgeon B."/>
            <person name="Goodwin S."/>
            <person name="Spatafora J."/>
            <person name="Crous P."/>
            <person name="Grigoriev I."/>
        </authorList>
    </citation>
    <scope>NUCLEOTIDE SEQUENCE</scope>
    <source>
        <strain evidence="2">CBS 122368</strain>
    </source>
</reference>
<dbReference type="SUPFAM" id="SSF52317">
    <property type="entry name" value="Class I glutamine amidotransferase-like"/>
    <property type="match status" value="1"/>
</dbReference>
<dbReference type="Proteomes" id="UP000800094">
    <property type="component" value="Unassembled WGS sequence"/>
</dbReference>
<evidence type="ECO:0000313" key="3">
    <source>
        <dbReference type="Proteomes" id="UP000800094"/>
    </source>
</evidence>
<keyword evidence="3" id="KW-1185">Reference proteome</keyword>
<name>A0A6A6IME1_9PLEO</name>
<evidence type="ECO:0000259" key="1">
    <source>
        <dbReference type="Pfam" id="PF06283"/>
    </source>
</evidence>
<dbReference type="InterPro" id="IPR029062">
    <property type="entry name" value="Class_I_gatase-like"/>
</dbReference>
<evidence type="ECO:0000313" key="2">
    <source>
        <dbReference type="EMBL" id="KAF2251258.1"/>
    </source>
</evidence>
<sequence length="235" mass="25149">MPPNQPPFPILIFSKTSSYRHASIPTSISALRALAASTHLFTADASEDAEAAITPSSLSRYAVVVLLQCTGAFLTPAQVSALRGFVRAGGGIVGIHAAAAGMPLDAWYGALIGAQFESHPEPQMGNVLVGDDAGHWILGGSGGGGRSGWMDEWYNFKSHPRGNAGLNVLLKGDAKSFTGGTMGEDHPLSWCQEFEGGRSFYTALGHFEEAYGDKWYMDQVFRGILWAARRERDAD</sequence>
<feature type="domain" description="ThuA-like" evidence="1">
    <location>
        <begin position="10"/>
        <end position="227"/>
    </location>
</feature>
<dbReference type="GO" id="GO:0016787">
    <property type="term" value="F:hydrolase activity"/>
    <property type="evidence" value="ECO:0007669"/>
    <property type="project" value="UniProtKB-KW"/>
</dbReference>
<keyword evidence="2" id="KW-0378">Hydrolase</keyword>
<dbReference type="PANTHER" id="PTHR40469">
    <property type="entry name" value="SECRETED GLYCOSYL HYDROLASE"/>
    <property type="match status" value="1"/>
</dbReference>
<dbReference type="PANTHER" id="PTHR40469:SF2">
    <property type="entry name" value="GALACTOSE-BINDING DOMAIN-LIKE SUPERFAMILY PROTEIN"/>
    <property type="match status" value="1"/>
</dbReference>
<dbReference type="Pfam" id="PF06283">
    <property type="entry name" value="ThuA"/>
    <property type="match status" value="1"/>
</dbReference>
<dbReference type="InterPro" id="IPR029010">
    <property type="entry name" value="ThuA-like"/>
</dbReference>
<organism evidence="2 3">
    <name type="scientific">Trematosphaeria pertusa</name>
    <dbReference type="NCBI Taxonomy" id="390896"/>
    <lineage>
        <taxon>Eukaryota</taxon>
        <taxon>Fungi</taxon>
        <taxon>Dikarya</taxon>
        <taxon>Ascomycota</taxon>
        <taxon>Pezizomycotina</taxon>
        <taxon>Dothideomycetes</taxon>
        <taxon>Pleosporomycetidae</taxon>
        <taxon>Pleosporales</taxon>
        <taxon>Massarineae</taxon>
        <taxon>Trematosphaeriaceae</taxon>
        <taxon>Trematosphaeria</taxon>
    </lineage>
</organism>
<dbReference type="EMBL" id="ML987193">
    <property type="protein sequence ID" value="KAF2251258.1"/>
    <property type="molecule type" value="Genomic_DNA"/>
</dbReference>
<dbReference type="OrthoDB" id="3482285at2759"/>
<dbReference type="GeneID" id="54574822"/>
<dbReference type="Gene3D" id="3.40.50.880">
    <property type="match status" value="1"/>
</dbReference>
<protein>
    <submittedName>
        <fullName evidence="2">Glycosyl hydrolase</fullName>
    </submittedName>
</protein>